<keyword evidence="10" id="KW-0472">Membrane</keyword>
<evidence type="ECO:0000256" key="2">
    <source>
        <dbReference type="ARBA" id="ARBA00010617"/>
    </source>
</evidence>
<comment type="similarity">
    <text evidence="2">Belongs to the cytochrome P450 family.</text>
</comment>
<dbReference type="EMBL" id="OZ021737">
    <property type="protein sequence ID" value="CAK9317227.1"/>
    <property type="molecule type" value="Genomic_DNA"/>
</dbReference>
<evidence type="ECO:0000256" key="3">
    <source>
        <dbReference type="ARBA" id="ARBA00022617"/>
    </source>
</evidence>
<dbReference type="Proteomes" id="UP001642487">
    <property type="component" value="Chromosome 3"/>
</dbReference>
<keyword evidence="6" id="KW-1133">Transmembrane helix</keyword>
<gene>
    <name evidence="11" type="ORF">CITCOLO1_LOCUS9126</name>
</gene>
<evidence type="ECO:0000313" key="12">
    <source>
        <dbReference type="Proteomes" id="UP001642487"/>
    </source>
</evidence>
<name>A0ABP0YEY9_9ROSI</name>
<keyword evidence="4" id="KW-0812">Transmembrane</keyword>
<evidence type="ECO:0000256" key="10">
    <source>
        <dbReference type="ARBA" id="ARBA00023136"/>
    </source>
</evidence>
<evidence type="ECO:0000256" key="4">
    <source>
        <dbReference type="ARBA" id="ARBA00022692"/>
    </source>
</evidence>
<protein>
    <recommendedName>
        <fullName evidence="13">Cytochrome P450</fullName>
    </recommendedName>
</protein>
<comment type="subcellular location">
    <subcellularLocation>
        <location evidence="1">Membrane</location>
        <topology evidence="1">Single-pass membrane protein</topology>
    </subcellularLocation>
</comment>
<dbReference type="PANTHER" id="PTHR24282:SF211">
    <property type="entry name" value="CYTOCHROME P450-RELATED"/>
    <property type="match status" value="1"/>
</dbReference>
<keyword evidence="7" id="KW-0560">Oxidoreductase</keyword>
<sequence>MKGGKEEFELHVHKQLRLLSADVISRTAFESNYKEGKHIFHLQEEQVRDFYQDGTSVSIPGFRLLPTKANRKRQWLEKEIRESIKALIESEKNKKERENSTNLSTLLMSSYKNENGEEEMLGVEEIIDEYKTFYFAGMETTANLLTWALLLLAQHQEWQHQASEEVIKICGHKTPYV</sequence>
<dbReference type="InterPro" id="IPR036396">
    <property type="entry name" value="Cyt_P450_sf"/>
</dbReference>
<dbReference type="Pfam" id="PF00067">
    <property type="entry name" value="p450"/>
    <property type="match status" value="1"/>
</dbReference>
<evidence type="ECO:0000313" key="11">
    <source>
        <dbReference type="EMBL" id="CAK9317227.1"/>
    </source>
</evidence>
<evidence type="ECO:0000256" key="8">
    <source>
        <dbReference type="ARBA" id="ARBA00023004"/>
    </source>
</evidence>
<evidence type="ECO:0000256" key="9">
    <source>
        <dbReference type="ARBA" id="ARBA00023033"/>
    </source>
</evidence>
<dbReference type="Gene3D" id="1.10.630.10">
    <property type="entry name" value="Cytochrome P450"/>
    <property type="match status" value="1"/>
</dbReference>
<dbReference type="PANTHER" id="PTHR24282">
    <property type="entry name" value="CYTOCHROME P450 FAMILY MEMBER"/>
    <property type="match status" value="1"/>
</dbReference>
<accession>A0ABP0YEY9</accession>
<dbReference type="InterPro" id="IPR001128">
    <property type="entry name" value="Cyt_P450"/>
</dbReference>
<proteinExistence type="inferred from homology"/>
<evidence type="ECO:0000256" key="7">
    <source>
        <dbReference type="ARBA" id="ARBA00023002"/>
    </source>
</evidence>
<dbReference type="InterPro" id="IPR050665">
    <property type="entry name" value="Cytochrome_P450_Monooxygen"/>
</dbReference>
<keyword evidence="8" id="KW-0408">Iron</keyword>
<dbReference type="InterPro" id="IPR002401">
    <property type="entry name" value="Cyt_P450_E_grp-I"/>
</dbReference>
<keyword evidence="3" id="KW-0349">Heme</keyword>
<keyword evidence="5" id="KW-0479">Metal-binding</keyword>
<evidence type="ECO:0000256" key="5">
    <source>
        <dbReference type="ARBA" id="ARBA00022723"/>
    </source>
</evidence>
<evidence type="ECO:0008006" key="13">
    <source>
        <dbReference type="Google" id="ProtNLM"/>
    </source>
</evidence>
<keyword evidence="9" id="KW-0503">Monooxygenase</keyword>
<organism evidence="11 12">
    <name type="scientific">Citrullus colocynthis</name>
    <name type="common">colocynth</name>
    <dbReference type="NCBI Taxonomy" id="252529"/>
    <lineage>
        <taxon>Eukaryota</taxon>
        <taxon>Viridiplantae</taxon>
        <taxon>Streptophyta</taxon>
        <taxon>Embryophyta</taxon>
        <taxon>Tracheophyta</taxon>
        <taxon>Spermatophyta</taxon>
        <taxon>Magnoliopsida</taxon>
        <taxon>eudicotyledons</taxon>
        <taxon>Gunneridae</taxon>
        <taxon>Pentapetalae</taxon>
        <taxon>rosids</taxon>
        <taxon>fabids</taxon>
        <taxon>Cucurbitales</taxon>
        <taxon>Cucurbitaceae</taxon>
        <taxon>Benincaseae</taxon>
        <taxon>Citrullus</taxon>
    </lineage>
</organism>
<evidence type="ECO:0000256" key="6">
    <source>
        <dbReference type="ARBA" id="ARBA00022989"/>
    </source>
</evidence>
<reference evidence="11 12" key="1">
    <citation type="submission" date="2024-03" db="EMBL/GenBank/DDBJ databases">
        <authorList>
            <person name="Gkanogiannis A."/>
            <person name="Becerra Lopez-Lavalle L."/>
        </authorList>
    </citation>
    <scope>NUCLEOTIDE SEQUENCE [LARGE SCALE GENOMIC DNA]</scope>
</reference>
<dbReference type="SUPFAM" id="SSF48264">
    <property type="entry name" value="Cytochrome P450"/>
    <property type="match status" value="1"/>
</dbReference>
<dbReference type="PRINTS" id="PR00463">
    <property type="entry name" value="EP450I"/>
</dbReference>
<keyword evidence="12" id="KW-1185">Reference proteome</keyword>
<evidence type="ECO:0000256" key="1">
    <source>
        <dbReference type="ARBA" id="ARBA00004167"/>
    </source>
</evidence>